<protein>
    <submittedName>
        <fullName evidence="2">Uncharacterized protein</fullName>
    </submittedName>
</protein>
<feature type="transmembrane region" description="Helical" evidence="1">
    <location>
        <begin position="65"/>
        <end position="89"/>
    </location>
</feature>
<evidence type="ECO:0000256" key="1">
    <source>
        <dbReference type="SAM" id="Phobius"/>
    </source>
</evidence>
<reference evidence="2" key="1">
    <citation type="submission" date="2021-01" db="EMBL/GenBank/DDBJ databases">
        <title>Whole genome shotgun sequence of Sphaerisporangium rufum NBRC 109079.</title>
        <authorList>
            <person name="Komaki H."/>
            <person name="Tamura T."/>
        </authorList>
    </citation>
    <scope>NUCLEOTIDE SEQUENCE</scope>
    <source>
        <strain evidence="2">NBRC 109079</strain>
    </source>
</reference>
<feature type="transmembrane region" description="Helical" evidence="1">
    <location>
        <begin position="101"/>
        <end position="119"/>
    </location>
</feature>
<evidence type="ECO:0000313" key="2">
    <source>
        <dbReference type="EMBL" id="GII76144.1"/>
    </source>
</evidence>
<keyword evidence="3" id="KW-1185">Reference proteome</keyword>
<keyword evidence="1" id="KW-0472">Membrane</keyword>
<evidence type="ECO:0000313" key="3">
    <source>
        <dbReference type="Proteomes" id="UP000655287"/>
    </source>
</evidence>
<feature type="transmembrane region" description="Helical" evidence="1">
    <location>
        <begin position="20"/>
        <end position="45"/>
    </location>
</feature>
<dbReference type="Proteomes" id="UP000655287">
    <property type="component" value="Unassembled WGS sequence"/>
</dbReference>
<name>A0A919QXZ2_9ACTN</name>
<gene>
    <name evidence="2" type="ORF">Sru01_11260</name>
</gene>
<dbReference type="AlphaFoldDB" id="A0A919QXZ2"/>
<sequence>MLRRPAGRADARRLPPHLCYPLAFVLNSALGFLGQFAFFYFYYVARDVLANLGIGSWGIPFRDGYLGALVLGFAALTVYAAIMAAANLVVVRFSSVSRRPYWGFAVIVSSASSAVQLLWNMGEL</sequence>
<dbReference type="RefSeq" id="WP_203982784.1">
    <property type="nucleotide sequence ID" value="NZ_BOOU01000014.1"/>
</dbReference>
<keyword evidence="1" id="KW-1133">Transmembrane helix</keyword>
<proteinExistence type="predicted"/>
<organism evidence="2 3">
    <name type="scientific">Sphaerisporangium rufum</name>
    <dbReference type="NCBI Taxonomy" id="1381558"/>
    <lineage>
        <taxon>Bacteria</taxon>
        <taxon>Bacillati</taxon>
        <taxon>Actinomycetota</taxon>
        <taxon>Actinomycetes</taxon>
        <taxon>Streptosporangiales</taxon>
        <taxon>Streptosporangiaceae</taxon>
        <taxon>Sphaerisporangium</taxon>
    </lineage>
</organism>
<dbReference type="EMBL" id="BOOU01000014">
    <property type="protein sequence ID" value="GII76144.1"/>
    <property type="molecule type" value="Genomic_DNA"/>
</dbReference>
<comment type="caution">
    <text evidence="2">The sequence shown here is derived from an EMBL/GenBank/DDBJ whole genome shotgun (WGS) entry which is preliminary data.</text>
</comment>
<accession>A0A919QXZ2</accession>
<keyword evidence="1" id="KW-0812">Transmembrane</keyword>